<accession>A0ABQ0BW82</accession>
<dbReference type="InterPro" id="IPR020846">
    <property type="entry name" value="MFS_dom"/>
</dbReference>
<evidence type="ECO:0000256" key="3">
    <source>
        <dbReference type="ARBA" id="ARBA00022475"/>
    </source>
</evidence>
<evidence type="ECO:0000256" key="7">
    <source>
        <dbReference type="SAM" id="Phobius"/>
    </source>
</evidence>
<feature type="transmembrane region" description="Helical" evidence="7">
    <location>
        <begin position="226"/>
        <end position="247"/>
    </location>
</feature>
<keyword evidence="2" id="KW-0813">Transport</keyword>
<dbReference type="RefSeq" id="WP_227211101.1">
    <property type="nucleotide sequence ID" value="NZ_BAABZQ010000001.1"/>
</dbReference>
<evidence type="ECO:0000256" key="1">
    <source>
        <dbReference type="ARBA" id="ARBA00004651"/>
    </source>
</evidence>
<keyword evidence="10" id="KW-1185">Reference proteome</keyword>
<evidence type="ECO:0000256" key="6">
    <source>
        <dbReference type="ARBA" id="ARBA00023136"/>
    </source>
</evidence>
<keyword evidence="3" id="KW-1003">Cell membrane</keyword>
<dbReference type="InterPro" id="IPR036259">
    <property type="entry name" value="MFS_trans_sf"/>
</dbReference>
<feature type="transmembrane region" description="Helical" evidence="7">
    <location>
        <begin position="134"/>
        <end position="153"/>
    </location>
</feature>
<feature type="transmembrane region" description="Helical" evidence="7">
    <location>
        <begin position="104"/>
        <end position="122"/>
    </location>
</feature>
<dbReference type="SUPFAM" id="SSF103473">
    <property type="entry name" value="MFS general substrate transporter"/>
    <property type="match status" value="1"/>
</dbReference>
<protein>
    <submittedName>
        <fullName evidence="9">MFS transporter</fullName>
    </submittedName>
</protein>
<feature type="transmembrane region" description="Helical" evidence="7">
    <location>
        <begin position="79"/>
        <end position="98"/>
    </location>
</feature>
<dbReference type="EMBL" id="BAABZQ010000001">
    <property type="protein sequence ID" value="GAA6500798.1"/>
    <property type="molecule type" value="Genomic_DNA"/>
</dbReference>
<feature type="transmembrane region" description="Helical" evidence="7">
    <location>
        <begin position="318"/>
        <end position="339"/>
    </location>
</feature>
<name>A0ABQ0BW82_9FIRM</name>
<evidence type="ECO:0000256" key="2">
    <source>
        <dbReference type="ARBA" id="ARBA00022448"/>
    </source>
</evidence>
<feature type="transmembrane region" description="Helical" evidence="7">
    <location>
        <begin position="292"/>
        <end position="312"/>
    </location>
</feature>
<feature type="transmembrane region" description="Helical" evidence="7">
    <location>
        <begin position="346"/>
        <end position="364"/>
    </location>
</feature>
<feature type="transmembrane region" description="Helical" evidence="7">
    <location>
        <begin position="46"/>
        <end position="67"/>
    </location>
</feature>
<dbReference type="Proteomes" id="UP001600941">
    <property type="component" value="Unassembled WGS sequence"/>
</dbReference>
<proteinExistence type="predicted"/>
<feature type="domain" description="Major facilitator superfamily (MFS) profile" evidence="8">
    <location>
        <begin position="10"/>
        <end position="411"/>
    </location>
</feature>
<feature type="transmembrane region" description="Helical" evidence="7">
    <location>
        <begin position="253"/>
        <end position="271"/>
    </location>
</feature>
<comment type="subcellular location">
    <subcellularLocation>
        <location evidence="1">Cell membrane</location>
        <topology evidence="1">Multi-pass membrane protein</topology>
    </subcellularLocation>
</comment>
<keyword evidence="5 7" id="KW-1133">Transmembrane helix</keyword>
<dbReference type="Pfam" id="PF07690">
    <property type="entry name" value="MFS_1"/>
    <property type="match status" value="1"/>
</dbReference>
<evidence type="ECO:0000256" key="5">
    <source>
        <dbReference type="ARBA" id="ARBA00022989"/>
    </source>
</evidence>
<dbReference type="InterPro" id="IPR011701">
    <property type="entry name" value="MFS"/>
</dbReference>
<dbReference type="PANTHER" id="PTHR23517:SF3">
    <property type="entry name" value="INTEGRAL MEMBRANE TRANSPORT PROTEIN"/>
    <property type="match status" value="1"/>
</dbReference>
<organism evidence="9 10">
    <name type="scientific">Blautia parvula</name>
    <dbReference type="NCBI Taxonomy" id="2877527"/>
    <lineage>
        <taxon>Bacteria</taxon>
        <taxon>Bacillati</taxon>
        <taxon>Bacillota</taxon>
        <taxon>Clostridia</taxon>
        <taxon>Lachnospirales</taxon>
        <taxon>Lachnospiraceae</taxon>
        <taxon>Blautia</taxon>
    </lineage>
</organism>
<feature type="transmembrane region" description="Helical" evidence="7">
    <location>
        <begin position="384"/>
        <end position="407"/>
    </location>
</feature>
<gene>
    <name evidence="9" type="ORF">K340107D12_36140</name>
</gene>
<reference evidence="9 10" key="1">
    <citation type="submission" date="2024-04" db="EMBL/GenBank/DDBJ databases">
        <title>Defined microbial consortia suppress multidrug-resistant proinflammatory Enterobacteriaceae via ecological control.</title>
        <authorList>
            <person name="Furuichi M."/>
            <person name="Kawaguchi T."/>
            <person name="Pust M."/>
            <person name="Yasuma K."/>
            <person name="Plichta D."/>
            <person name="Hasegawa N."/>
            <person name="Ohya T."/>
            <person name="Bhattarai S."/>
            <person name="Sasajima S."/>
            <person name="Aoto Y."/>
            <person name="Tuganbaev T."/>
            <person name="Yaginuma M."/>
            <person name="Ueda M."/>
            <person name="Okahashi N."/>
            <person name="Amafuji K."/>
            <person name="Kiridooshi Y."/>
            <person name="Sugita K."/>
            <person name="Strazar M."/>
            <person name="Skelly A."/>
            <person name="Suda W."/>
            <person name="Hattori M."/>
            <person name="Nakamoto N."/>
            <person name="Caballero S."/>
            <person name="Norman J."/>
            <person name="Olle B."/>
            <person name="Tanoue T."/>
            <person name="Arita M."/>
            <person name="Bucci V."/>
            <person name="Atarashi K."/>
            <person name="Xavier R."/>
            <person name="Honda K."/>
        </authorList>
    </citation>
    <scope>NUCLEOTIDE SEQUENCE [LARGE SCALE GENOMIC DNA]</scope>
    <source>
        <strain evidence="10">k34-0107-D12</strain>
    </source>
</reference>
<sequence length="419" mass="45969">MKKKGLGGWVTGALMIAGICYAASYSLPYIKGIFYDPMMKATGATNTQLGLIMSVYGFGNVIFNLIGGFVTDKLDYKKCIIVSLLGTTALSVWLALAPSVINMYIIWGLFGVTTFFVFNPSIFKLPRMIVPEHLVGESVGMFSFAQSIGYMVINFTSLYVYNLSEKSVGQVPAFSTVVWVYAGFTFVSALGCIFIFRKVEDVNTEGDENEKFTFSQLALVMKEPGLWMMIICGFCMFSTMATTSYFVPYFNDVFGVAVTFSGVLGVLNLYGGRLFSPILGKIATKTKYVSRMVIFGTSALIVFLICILLFSAKVPLGVLVAVSLITGIVCTLFTNICLALPPETNVARQASGTAMGLYAALAYSPDLFQHSLFGFWLDHYGNRGYVFMFIYTIILLAVGGTSAAVLYRRSKKARLFEEN</sequence>
<dbReference type="InterPro" id="IPR050171">
    <property type="entry name" value="MFS_Transporters"/>
</dbReference>
<evidence type="ECO:0000313" key="9">
    <source>
        <dbReference type="EMBL" id="GAA6500798.1"/>
    </source>
</evidence>
<dbReference type="PANTHER" id="PTHR23517">
    <property type="entry name" value="RESISTANCE PROTEIN MDTM, PUTATIVE-RELATED-RELATED"/>
    <property type="match status" value="1"/>
</dbReference>
<feature type="transmembrane region" description="Helical" evidence="7">
    <location>
        <begin position="173"/>
        <end position="196"/>
    </location>
</feature>
<evidence type="ECO:0000259" key="8">
    <source>
        <dbReference type="PROSITE" id="PS50850"/>
    </source>
</evidence>
<dbReference type="CDD" id="cd06174">
    <property type="entry name" value="MFS"/>
    <property type="match status" value="1"/>
</dbReference>
<keyword evidence="4 7" id="KW-0812">Transmembrane</keyword>
<dbReference type="PROSITE" id="PS50850">
    <property type="entry name" value="MFS"/>
    <property type="match status" value="1"/>
</dbReference>
<comment type="caution">
    <text evidence="9">The sequence shown here is derived from an EMBL/GenBank/DDBJ whole genome shotgun (WGS) entry which is preliminary data.</text>
</comment>
<evidence type="ECO:0000313" key="10">
    <source>
        <dbReference type="Proteomes" id="UP001600941"/>
    </source>
</evidence>
<dbReference type="Gene3D" id="1.20.1250.20">
    <property type="entry name" value="MFS general substrate transporter like domains"/>
    <property type="match status" value="2"/>
</dbReference>
<keyword evidence="6 7" id="KW-0472">Membrane</keyword>
<evidence type="ECO:0000256" key="4">
    <source>
        <dbReference type="ARBA" id="ARBA00022692"/>
    </source>
</evidence>